<feature type="compositionally biased region" description="Polar residues" evidence="6">
    <location>
        <begin position="1400"/>
        <end position="1409"/>
    </location>
</feature>
<feature type="compositionally biased region" description="Pro residues" evidence="6">
    <location>
        <begin position="1649"/>
        <end position="1660"/>
    </location>
</feature>
<dbReference type="InterPro" id="IPR018823">
    <property type="entry name" value="ArAE_2_N"/>
</dbReference>
<feature type="compositionally biased region" description="Low complexity" evidence="6">
    <location>
        <begin position="45"/>
        <end position="59"/>
    </location>
</feature>
<dbReference type="CDD" id="cd22249">
    <property type="entry name" value="UDM1_RNF168_RNF169-like"/>
    <property type="match status" value="1"/>
</dbReference>
<feature type="domain" description="Putative ER transporter 6TM N-terminal" evidence="9">
    <location>
        <begin position="325"/>
        <end position="416"/>
    </location>
</feature>
<feature type="compositionally biased region" description="Low complexity" evidence="6">
    <location>
        <begin position="1563"/>
        <end position="1575"/>
    </location>
</feature>
<feature type="compositionally biased region" description="Basic and acidic residues" evidence="6">
    <location>
        <begin position="647"/>
        <end position="658"/>
    </location>
</feature>
<dbReference type="InterPro" id="IPR052430">
    <property type="entry name" value="IVT-Associated"/>
</dbReference>
<sequence length="2705" mass="296029">MGRSSGSRRGRGEPHSSSSASSSNSSLAPSSKKQSINPKRHSLDSIHPNSSSNHSSAIPRGNGYQAMSIPMPPPPSLYFSLLPGSNGSNGGQQSGQQGSGSHSNSNSPRPSPAILHTSPSSNNNNNGFMGKKTRSKSTSAKHRQPHHPPSIQFHLDPHSEPTTPASHPSLCSSHHHGSSPKAATNLHPQSLSNPTTPAVLAAPGSVSGSVSGTRTGAGGFNHYHTLHHPPTASYPLSMTHSRRSSLSNPYGPGEKSDPQRQKGGFFDMAIFDPAPDVRPKSTRSSVDHERLSHRMTISRPPSIESINSANSVPFAPPPPPPPSAWKQFTNHFSRRVIKRHVKFIVALYISSALALITPIARQLGPTPYLANVAVVFMHPSRTVGSQLEVTFFSVIGGILGAAWIIPCQVAVAAFNQRYLAEGNTSAWAIEAAWFFLGVWVMTLYKTRYAKLNCTFIIYTIAGIFSLTRSQVNLHFDFFDFWNLMGPLMIGIAICLFVSIVFWPETASEGLGRALNESMDTSRSLLNLSTRAFLLNHKTIALPKSAIDKAQAEVRTAQKKLFSAYREARYEVTYSRTNPADYKEVKTIVSALMRHLASMSLVVQNERLLMLGHPDRDDEDLMTQSGNESDISFATSNSSDESDSDSDSEGHSVRRDHPSRSNSNTNSGEQISHQADYFGNATAESATGKGHRSRNRRQKKLETVESPTSEDGNDEPHHRRVRRRGSAAELRRIRQLLQRAENSTQAALKAKQQQQENAKKENLQQTFQFDRGGFATAPPTPGGRGVFNVFGYHQAHRSRNLSPEQRIGLETSETLRPSSGCPSNATTPNSSRPNSVYEETNLDTVKSFKSLFSIKSASRFKTNRPSSLKAGFKPGNSKWGKGRGDQGDEHSAGISLDLHYATVPAGAFPEDDQLNNRHYRTIGGIRFGTSLTDQQVRKAAEAYRKKQEKQIKRERKQAERERKAEQQRIEKQEQAVAAARAIPPKEVAFGDRKLFMSFLDIVRDPLQRLSDSCSRVMVALEMELVSGLNVEQDRLERIKRRNAQREAAIRAAEAKKVEDEKAAANGATVNTNAAGTEAAACEAPKEAAGTGLTALDRLRGLVGVKPHKLSKADLDYAEALKSSMGLGFHVSDKGKKGKDPKSANTVHPNKFLQQDTLHKMTSSGLEEEEDFALPPGMSYVQYLTQELEVFDKAEAQGLQDFIATHPTLDVGPREEIFLIFFFLFALREIARELLRLGKYVEELEEQERRTMELEGRNKRKKKLWWPKVFGNFWHWFAWGSYSQVKTSEGYNALIRNSAKNLEHRQPKTVEEEKAIVEAKAAKAAADKLAAEIAAEAAADKREELQRRASQPWAPIPLRRTVTLSNLIHRRGQELDLEQGHNGARNPRGQEKLPQERRSRSNTRLKTGNEWTSDRPRRHRSHQRLFGNSHSRHEIVEEKQEPDLGNPYVLGNREDLQPSPEEEKVESPEEKSESKQAGQYSVVEIPSFGSLRHKQKEDLRHFDDTNQVELLPKIHVIKPSHTAPPELDINHLLKAKRSPLSSDSDAGEGPSVLPSSSTMSPKHQFPSFSSSTSPALLSDHHPSSDPVAKTSRKEGRYSVDSDSTDSDSEHQAGKKDKKSRARNLFSGFSRRHSSEDSESESTSPSRKKSPSPAPAPPEPPQQPRTIFVNVPKPKTWRYWFWEHLQPFKSEEFKFGFKMAFALSFIGLWSWLQWNNTPLATDRGQWAMMTVMAVLSPTVGATFSVCAMRVAGTLAGTLWALITYLVLPRDPWVICVFMLAIAFASVFLILESAHPKLGIIMMLSYSSVTFIKYEDHTAETIYEVCYKRAITVIIGIIISVVMNSLLWPILARRELRKEIAVLIGRQGVLFAELVNKFFLEEQRGGQGHSHYVANWPENARDDDEDADDGEVDEKAALARSLEAEHVHDSFVERAERAERASHEFSTSQDGRRERSAVMRSKSEGQVSTSQASEATDAAGRRITQNGELLHQVAPESADPDRLAFQHVEQLLQTKLIKINQLLELSASEPRLKEQFPIKLYNQIIQCCQNILDRMVSMRMAAQLISPEVRELVTGPMNYYRRDMVGALLLYFSVLSSSLASKSPLPPYLPSARVARLRVIYNVREAIAAHQAVTKEDHYTYIYYYAFSSALEEVIEELELLAILIKPIVGVTLVSSGNRTYDGAGGFPGDEFNFGTAVQTNCIGLPDTSALAHPVPGSEALHGQGLGVGGGIGGGLIQDSSSVGSSTAIPVTMVNIGASDSTTAGMGAGAFGQLHQHHLPQQQQQQHQYQHDLESGHEPQQLEYPHDLLQQQQQKLMQDQAKMQQMQQQIEAQQKIIQQQQLQLQQQQKAYNFHPDLAIAAPVARVPQPLPNNPAGNLAGGSGSKSSLLSGHSVAGSIGQGGGGKDKRPSVIESEILNSSSAAASALHQYGNRRKSTTAKPKVGGLHVDIPSTSSASVPQAGGLAPNTTTTLGAMKLPPAAVALATSPIIMMDESLLGGGRHSQRFKEALQVAQEASGQTVIEVRSPTVSTGGVMVIPAQVQLPMGATSTGSTTKKAGTGSSSNVLTLNKMLSSGVATASSIASPVAAVASPKVKSADAGSSAAGFSSHLPDVTATLPGPQQQSQPHHQRMQRPPVHPFASQKSQESVSGHAHFGAPPSSSADPSIASGGEGPPSATPFVLNLPARVIVPTTTTTTTTTTTSPTSPPSS</sequence>
<reference evidence="10 11" key="1">
    <citation type="submission" date="2016-05" db="EMBL/GenBank/DDBJ databases">
        <title>Genome sequencing reveals origins of a unique bacterial endosymbiosis in the earliest lineages of terrestrial Fungi.</title>
        <authorList>
            <consortium name="DOE Joint Genome Institute"/>
            <person name="Uehling J."/>
            <person name="Gryganskyi A."/>
            <person name="Hameed K."/>
            <person name="Tschaplinski T."/>
            <person name="Misztal P."/>
            <person name="Wu S."/>
            <person name="Desiro A."/>
            <person name="Vande Pol N."/>
            <person name="Du Z.-Y."/>
            <person name="Zienkiewicz A."/>
            <person name="Zienkiewicz K."/>
            <person name="Morin E."/>
            <person name="Tisserant E."/>
            <person name="Splivallo R."/>
            <person name="Hainaut M."/>
            <person name="Henrissat B."/>
            <person name="Ohm R."/>
            <person name="Kuo A."/>
            <person name="Yan J."/>
            <person name="Lipzen A."/>
            <person name="Nolan M."/>
            <person name="Labutti K."/>
            <person name="Barry K."/>
            <person name="Goldstein A."/>
            <person name="Labbe J."/>
            <person name="Schadt C."/>
            <person name="Tuskan G."/>
            <person name="Grigoriev I."/>
            <person name="Martin F."/>
            <person name="Vilgalys R."/>
            <person name="Bonito G."/>
        </authorList>
    </citation>
    <scope>NUCLEOTIDE SEQUENCE [LARGE SCALE GENOMIC DNA]</scope>
    <source>
        <strain evidence="10 11">AG-77</strain>
    </source>
</reference>
<dbReference type="InterPro" id="IPR018820">
    <property type="entry name" value="BRE4-related_DUF2421"/>
</dbReference>
<feature type="region of interest" description="Disordered" evidence="6">
    <location>
        <begin position="2423"/>
        <end position="2460"/>
    </location>
</feature>
<feature type="region of interest" description="Disordered" evidence="6">
    <location>
        <begin position="1514"/>
        <end position="1664"/>
    </location>
</feature>
<accession>A0A197JMG4</accession>
<feature type="compositionally biased region" description="Low complexity" evidence="6">
    <location>
        <begin position="2275"/>
        <end position="2284"/>
    </location>
</feature>
<name>A0A197JMG4_9FUNG</name>
<dbReference type="STRING" id="1314771.A0A197JMG4"/>
<feature type="transmembrane region" description="Helical" evidence="7">
    <location>
        <begin position="1723"/>
        <end position="1748"/>
    </location>
</feature>
<feature type="compositionally biased region" description="Acidic residues" evidence="6">
    <location>
        <begin position="1897"/>
        <end position="1908"/>
    </location>
</feature>
<feature type="region of interest" description="Disordered" evidence="6">
    <location>
        <begin position="2272"/>
        <end position="2292"/>
    </location>
</feature>
<feature type="compositionally biased region" description="Low complexity" evidence="6">
    <location>
        <begin position="2686"/>
        <end position="2699"/>
    </location>
</feature>
<feature type="compositionally biased region" description="Low complexity" evidence="6">
    <location>
        <begin position="198"/>
        <end position="213"/>
    </location>
</feature>
<evidence type="ECO:0000256" key="7">
    <source>
        <dbReference type="SAM" id="Phobius"/>
    </source>
</evidence>
<feature type="compositionally biased region" description="Basic residues" evidence="6">
    <location>
        <begin position="688"/>
        <end position="698"/>
    </location>
</feature>
<feature type="compositionally biased region" description="Basic and acidic residues" evidence="6">
    <location>
        <begin position="1493"/>
        <end position="1502"/>
    </location>
</feature>
<feature type="compositionally biased region" description="Polar residues" evidence="6">
    <location>
        <begin position="234"/>
        <end position="248"/>
    </location>
</feature>
<feature type="transmembrane region" description="Helical" evidence="7">
    <location>
        <begin position="426"/>
        <end position="443"/>
    </location>
</feature>
<dbReference type="InterPro" id="IPR023244">
    <property type="entry name" value="Brefeldin_A-sensitivity_4"/>
</dbReference>
<feature type="compositionally biased region" description="Basic and acidic residues" evidence="6">
    <location>
        <begin position="1946"/>
        <end position="1959"/>
    </location>
</feature>
<dbReference type="Pfam" id="PF11744">
    <property type="entry name" value="ALMT"/>
    <property type="match status" value="1"/>
</dbReference>
<feature type="compositionally biased region" description="Low complexity" evidence="6">
    <location>
        <begin position="94"/>
        <end position="107"/>
    </location>
</feature>
<dbReference type="Pfam" id="PF10334">
    <property type="entry name" value="BRE4"/>
    <property type="match status" value="1"/>
</dbReference>
<dbReference type="EMBL" id="KV442077">
    <property type="protein sequence ID" value="OAQ25559.1"/>
    <property type="molecule type" value="Genomic_DNA"/>
</dbReference>
<feature type="compositionally biased region" description="Basic and acidic residues" evidence="6">
    <location>
        <begin position="1386"/>
        <end position="1397"/>
    </location>
</feature>
<feature type="transmembrane region" description="Helical" evidence="7">
    <location>
        <begin position="1826"/>
        <end position="1847"/>
    </location>
</feature>
<evidence type="ECO:0000256" key="1">
    <source>
        <dbReference type="ARBA" id="ARBA00004141"/>
    </source>
</evidence>
<feature type="compositionally biased region" description="Polar residues" evidence="6">
    <location>
        <begin position="117"/>
        <end position="127"/>
    </location>
</feature>
<feature type="domain" description="Putative ER transporter 6TM N-terminal" evidence="9">
    <location>
        <begin position="424"/>
        <end position="607"/>
    </location>
</feature>
<feature type="compositionally biased region" description="Low complexity" evidence="6">
    <location>
        <begin position="77"/>
        <end position="86"/>
    </location>
</feature>
<keyword evidence="4 7" id="KW-0472">Membrane</keyword>
<feature type="coiled-coil region" evidence="5">
    <location>
        <begin position="2305"/>
        <end position="2346"/>
    </location>
</feature>
<dbReference type="InterPro" id="IPR020966">
    <property type="entry name" value="ALMT"/>
</dbReference>
<dbReference type="PRINTS" id="PR02047">
    <property type="entry name" value="BREFELDNASP4"/>
</dbReference>
<dbReference type="GO" id="GO:0016020">
    <property type="term" value="C:membrane"/>
    <property type="evidence" value="ECO:0007669"/>
    <property type="project" value="UniProtKB-SubCell"/>
</dbReference>
<feature type="compositionally biased region" description="Basic and acidic residues" evidence="6">
    <location>
        <begin position="1450"/>
        <end position="1472"/>
    </location>
</feature>
<evidence type="ECO:0000259" key="9">
    <source>
        <dbReference type="Pfam" id="PF10337"/>
    </source>
</evidence>
<dbReference type="Proteomes" id="UP000078512">
    <property type="component" value="Unassembled WGS sequence"/>
</dbReference>
<feature type="coiled-coil region" evidence="5">
    <location>
        <begin position="732"/>
        <end position="760"/>
    </location>
</feature>
<evidence type="ECO:0000256" key="6">
    <source>
        <dbReference type="SAM" id="MobiDB-lite"/>
    </source>
</evidence>
<dbReference type="PANTHER" id="PTHR47804:SF3">
    <property type="entry name" value="PROTEIN BRE4"/>
    <property type="match status" value="1"/>
</dbReference>
<feature type="region of interest" description="Disordered" evidence="6">
    <location>
        <begin position="1"/>
        <end position="213"/>
    </location>
</feature>
<feature type="transmembrane region" description="Helical" evidence="7">
    <location>
        <begin position="449"/>
        <end position="468"/>
    </location>
</feature>
<feature type="compositionally biased region" description="Low complexity" evidence="6">
    <location>
        <begin position="15"/>
        <end position="35"/>
    </location>
</feature>
<evidence type="ECO:0000313" key="11">
    <source>
        <dbReference type="Proteomes" id="UP000078512"/>
    </source>
</evidence>
<feature type="region of interest" description="Disordered" evidence="6">
    <location>
        <begin position="1884"/>
        <end position="1908"/>
    </location>
</feature>
<feature type="region of interest" description="Disordered" evidence="6">
    <location>
        <begin position="2366"/>
        <end position="2405"/>
    </location>
</feature>
<feature type="compositionally biased region" description="Low complexity" evidence="6">
    <location>
        <begin position="2594"/>
        <end position="2604"/>
    </location>
</feature>
<keyword evidence="5" id="KW-0175">Coiled coil</keyword>
<feature type="compositionally biased region" description="Basic and acidic residues" evidence="6">
    <location>
        <begin position="1429"/>
        <end position="1440"/>
    </location>
</feature>
<feature type="region of interest" description="Disordered" evidence="6">
    <location>
        <begin position="682"/>
        <end position="727"/>
    </location>
</feature>
<feature type="transmembrane region" description="Helical" evidence="7">
    <location>
        <begin position="1768"/>
        <end position="1787"/>
    </location>
</feature>
<feature type="compositionally biased region" description="Polar residues" evidence="6">
    <location>
        <begin position="659"/>
        <end position="669"/>
    </location>
</feature>
<feature type="region of interest" description="Disordered" evidence="6">
    <location>
        <begin position="613"/>
        <end position="669"/>
    </location>
</feature>
<feature type="region of interest" description="Disordered" evidence="6">
    <location>
        <begin position="942"/>
        <end position="968"/>
    </location>
</feature>
<feature type="compositionally biased region" description="Low complexity" evidence="6">
    <location>
        <begin position="2380"/>
        <end position="2393"/>
    </location>
</feature>
<gene>
    <name evidence="10" type="ORF">K457DRAFT_141075</name>
</gene>
<dbReference type="OrthoDB" id="1924968at2759"/>
<keyword evidence="2 7" id="KW-0812">Transmembrane</keyword>
<feature type="transmembrane region" description="Helical" evidence="7">
    <location>
        <begin position="341"/>
        <end position="360"/>
    </location>
</feature>
<evidence type="ECO:0000256" key="4">
    <source>
        <dbReference type="ARBA" id="ARBA00023136"/>
    </source>
</evidence>
<dbReference type="PANTHER" id="PTHR47804">
    <property type="entry name" value="60S RIBOSOMAL PROTEIN L19"/>
    <property type="match status" value="1"/>
</dbReference>
<feature type="compositionally biased region" description="Basic and acidic residues" evidence="6">
    <location>
        <begin position="275"/>
        <end position="292"/>
    </location>
</feature>
<feature type="transmembrane region" description="Helical" evidence="7">
    <location>
        <begin position="389"/>
        <end position="414"/>
    </location>
</feature>
<feature type="domain" description="DUF2421" evidence="8">
    <location>
        <begin position="2007"/>
        <end position="2114"/>
    </location>
</feature>
<keyword evidence="3 7" id="KW-1133">Transmembrane helix</keyword>
<feature type="region of interest" description="Disordered" evidence="6">
    <location>
        <begin position="2594"/>
        <end position="2705"/>
    </location>
</feature>
<organism evidence="10 11">
    <name type="scientific">Linnemannia elongata AG-77</name>
    <dbReference type="NCBI Taxonomy" id="1314771"/>
    <lineage>
        <taxon>Eukaryota</taxon>
        <taxon>Fungi</taxon>
        <taxon>Fungi incertae sedis</taxon>
        <taxon>Mucoromycota</taxon>
        <taxon>Mortierellomycotina</taxon>
        <taxon>Mortierellomycetes</taxon>
        <taxon>Mortierellales</taxon>
        <taxon>Mortierellaceae</taxon>
        <taxon>Linnemannia</taxon>
    </lineage>
</organism>
<dbReference type="GO" id="GO:0015743">
    <property type="term" value="P:malate transport"/>
    <property type="evidence" value="ECO:0007669"/>
    <property type="project" value="InterPro"/>
</dbReference>
<evidence type="ECO:0000256" key="5">
    <source>
        <dbReference type="SAM" id="Coils"/>
    </source>
</evidence>
<proteinExistence type="predicted"/>
<comment type="subcellular location">
    <subcellularLocation>
        <location evidence="1">Membrane</location>
        <topology evidence="1">Multi-pass membrane protein</topology>
    </subcellularLocation>
</comment>
<evidence type="ECO:0000313" key="10">
    <source>
        <dbReference type="EMBL" id="OAQ25559.1"/>
    </source>
</evidence>
<feature type="compositionally biased region" description="Basic and acidic residues" evidence="6">
    <location>
        <begin position="881"/>
        <end position="890"/>
    </location>
</feature>
<dbReference type="Pfam" id="PF10337">
    <property type="entry name" value="ArAE_2_N"/>
    <property type="match status" value="2"/>
</dbReference>
<feature type="coiled-coil region" evidence="5">
    <location>
        <begin position="1027"/>
        <end position="1059"/>
    </location>
</feature>
<evidence type="ECO:0000259" key="8">
    <source>
        <dbReference type="Pfam" id="PF10334"/>
    </source>
</evidence>
<feature type="compositionally biased region" description="Low complexity" evidence="6">
    <location>
        <begin position="2651"/>
        <end position="2664"/>
    </location>
</feature>
<evidence type="ECO:0000256" key="3">
    <source>
        <dbReference type="ARBA" id="ARBA00022989"/>
    </source>
</evidence>
<feature type="region of interest" description="Disordered" evidence="6">
    <location>
        <begin position="231"/>
        <end position="292"/>
    </location>
</feature>
<feature type="compositionally biased region" description="Polar residues" evidence="6">
    <location>
        <begin position="186"/>
        <end position="196"/>
    </location>
</feature>
<feature type="region of interest" description="Disordered" evidence="6">
    <location>
        <begin position="1372"/>
        <end position="1502"/>
    </location>
</feature>
<feature type="coiled-coil region" evidence="5">
    <location>
        <begin position="1225"/>
        <end position="1262"/>
    </location>
</feature>
<feature type="compositionally biased region" description="Polar residues" evidence="6">
    <location>
        <begin position="1960"/>
        <end position="1970"/>
    </location>
</feature>
<protein>
    <recommendedName>
        <fullName evidence="12">ER transporter 6TM N-terminal domain-containing protein</fullName>
    </recommendedName>
</protein>
<keyword evidence="11" id="KW-1185">Reference proteome</keyword>
<feature type="transmembrane region" description="Helical" evidence="7">
    <location>
        <begin position="480"/>
        <end position="502"/>
    </location>
</feature>
<feature type="compositionally biased region" description="Basic residues" evidence="6">
    <location>
        <begin position="131"/>
        <end position="146"/>
    </location>
</feature>
<feature type="region of interest" description="Disordered" evidence="6">
    <location>
        <begin position="1932"/>
        <end position="1974"/>
    </location>
</feature>
<feature type="compositionally biased region" description="Polar residues" evidence="6">
    <location>
        <begin position="810"/>
        <end position="837"/>
    </location>
</feature>
<feature type="region of interest" description="Disordered" evidence="6">
    <location>
        <begin position="796"/>
        <end position="837"/>
    </location>
</feature>
<feature type="compositionally biased region" description="Polar residues" evidence="6">
    <location>
        <begin position="621"/>
        <end position="636"/>
    </location>
</feature>
<feature type="region of interest" description="Disordered" evidence="6">
    <location>
        <begin position="862"/>
        <end position="890"/>
    </location>
</feature>
<evidence type="ECO:0000256" key="2">
    <source>
        <dbReference type="ARBA" id="ARBA00022692"/>
    </source>
</evidence>
<feature type="compositionally biased region" description="Polar residues" evidence="6">
    <location>
        <begin position="160"/>
        <end position="172"/>
    </location>
</feature>
<feature type="transmembrane region" description="Helical" evidence="7">
    <location>
        <begin position="1692"/>
        <end position="1711"/>
    </location>
</feature>
<evidence type="ECO:0008006" key="12">
    <source>
        <dbReference type="Google" id="ProtNLM"/>
    </source>
</evidence>